<feature type="transmembrane region" description="Helical" evidence="1">
    <location>
        <begin position="154"/>
        <end position="173"/>
    </location>
</feature>
<dbReference type="PANTHER" id="PTHR39430:SF1">
    <property type="entry name" value="PROTEASE"/>
    <property type="match status" value="1"/>
</dbReference>
<name>A0A934V873_9PSEU</name>
<feature type="transmembrane region" description="Helical" evidence="1">
    <location>
        <begin position="179"/>
        <end position="199"/>
    </location>
</feature>
<reference evidence="3" key="1">
    <citation type="submission" date="2020-12" db="EMBL/GenBank/DDBJ databases">
        <title>Prauserella sp. ASG 168, a novel actinomycete isolated from cave rock.</title>
        <authorList>
            <person name="Suriyachadkun C."/>
        </authorList>
    </citation>
    <scope>NUCLEOTIDE SEQUENCE</scope>
    <source>
        <strain evidence="3">ASG 168</strain>
    </source>
</reference>
<keyword evidence="1" id="KW-0812">Transmembrane</keyword>
<dbReference type="Proteomes" id="UP000635245">
    <property type="component" value="Unassembled WGS sequence"/>
</dbReference>
<evidence type="ECO:0000259" key="2">
    <source>
        <dbReference type="Pfam" id="PF02517"/>
    </source>
</evidence>
<dbReference type="AlphaFoldDB" id="A0A934V873"/>
<keyword evidence="1" id="KW-1133">Transmembrane helix</keyword>
<feature type="transmembrane region" description="Helical" evidence="1">
    <location>
        <begin position="253"/>
        <end position="271"/>
    </location>
</feature>
<keyword evidence="4" id="KW-1185">Reference proteome</keyword>
<keyword evidence="1" id="KW-0472">Membrane</keyword>
<feature type="transmembrane region" description="Helical" evidence="1">
    <location>
        <begin position="211"/>
        <end position="233"/>
    </location>
</feature>
<keyword evidence="3" id="KW-0378">Hydrolase</keyword>
<dbReference type="EMBL" id="JAENJH010000008">
    <property type="protein sequence ID" value="MBK1788005.1"/>
    <property type="molecule type" value="Genomic_DNA"/>
</dbReference>
<sequence>MVNRRSSVEAVARTDHETGRFGRVSRSPLGWMLVGIVGIVGVSALTSGGPPVLAVVGAVAAVAVYWAVMRYGAGRSMPEIAPRRAVSHAVIGTVLGVVMIAASVLMVITEFSFAPASGDVTAIVASMVAIQLGAAVTEELVFRGLAFQALERLWGSWMALAITAALFGLLHLANPSATVWSSFAIAVEAGVLLGAAFLWRRNLWLVVGLHFAWNTCVSLLGIPVSGHEVAGVLTTHPTGPDLLTGGEFGIEASIAPIIVSLLLATPMLIVARRRGNLVTRRRR</sequence>
<accession>A0A934V873</accession>
<organism evidence="3 4">
    <name type="scientific">Prauserella cavernicola</name>
    <dbReference type="NCBI Taxonomy" id="2800127"/>
    <lineage>
        <taxon>Bacteria</taxon>
        <taxon>Bacillati</taxon>
        <taxon>Actinomycetota</taxon>
        <taxon>Actinomycetes</taxon>
        <taxon>Pseudonocardiales</taxon>
        <taxon>Pseudonocardiaceae</taxon>
        <taxon>Prauserella</taxon>
    </lineage>
</organism>
<dbReference type="GO" id="GO:0080120">
    <property type="term" value="P:CAAX-box protein maturation"/>
    <property type="evidence" value="ECO:0007669"/>
    <property type="project" value="UniProtKB-ARBA"/>
</dbReference>
<feature type="transmembrane region" description="Helical" evidence="1">
    <location>
        <begin position="52"/>
        <end position="73"/>
    </location>
</feature>
<comment type="caution">
    <text evidence="3">The sequence shown here is derived from an EMBL/GenBank/DDBJ whole genome shotgun (WGS) entry which is preliminary data.</text>
</comment>
<feature type="transmembrane region" description="Helical" evidence="1">
    <location>
        <begin position="85"/>
        <end position="108"/>
    </location>
</feature>
<evidence type="ECO:0000313" key="4">
    <source>
        <dbReference type="Proteomes" id="UP000635245"/>
    </source>
</evidence>
<keyword evidence="3" id="KW-0482">Metalloprotease</keyword>
<proteinExistence type="predicted"/>
<keyword evidence="3" id="KW-0645">Protease</keyword>
<feature type="domain" description="CAAX prenyl protease 2/Lysostaphin resistance protein A-like" evidence="2">
    <location>
        <begin position="124"/>
        <end position="215"/>
    </location>
</feature>
<dbReference type="PANTHER" id="PTHR39430">
    <property type="entry name" value="MEMBRANE-ASSOCIATED PROTEASE-RELATED"/>
    <property type="match status" value="1"/>
</dbReference>
<dbReference type="Pfam" id="PF02517">
    <property type="entry name" value="Rce1-like"/>
    <property type="match status" value="1"/>
</dbReference>
<gene>
    <name evidence="3" type="ORF">JHE00_27045</name>
</gene>
<dbReference type="GO" id="GO:0008237">
    <property type="term" value="F:metallopeptidase activity"/>
    <property type="evidence" value="ECO:0007669"/>
    <property type="project" value="UniProtKB-KW"/>
</dbReference>
<feature type="transmembrane region" description="Helical" evidence="1">
    <location>
        <begin position="29"/>
        <end position="46"/>
    </location>
</feature>
<dbReference type="GO" id="GO:0004175">
    <property type="term" value="F:endopeptidase activity"/>
    <property type="evidence" value="ECO:0007669"/>
    <property type="project" value="UniProtKB-ARBA"/>
</dbReference>
<protein>
    <submittedName>
        <fullName evidence="3">CPBP family intramembrane metalloprotease</fullName>
    </submittedName>
</protein>
<evidence type="ECO:0000256" key="1">
    <source>
        <dbReference type="SAM" id="Phobius"/>
    </source>
</evidence>
<feature type="transmembrane region" description="Helical" evidence="1">
    <location>
        <begin position="120"/>
        <end position="142"/>
    </location>
</feature>
<dbReference type="InterPro" id="IPR003675">
    <property type="entry name" value="Rce1/LyrA-like_dom"/>
</dbReference>
<evidence type="ECO:0000313" key="3">
    <source>
        <dbReference type="EMBL" id="MBK1788005.1"/>
    </source>
</evidence>